<accession>A0A0A1WU48</accession>
<evidence type="ECO:0000256" key="4">
    <source>
        <dbReference type="ARBA" id="ARBA00023125"/>
    </source>
</evidence>
<evidence type="ECO:0000256" key="8">
    <source>
        <dbReference type="SAM" id="MobiDB-lite"/>
    </source>
</evidence>
<dbReference type="OrthoDB" id="7442607at2759"/>
<keyword evidence="3" id="KW-0805">Transcription regulation</keyword>
<dbReference type="GO" id="GO:0005634">
    <property type="term" value="C:nucleus"/>
    <property type="evidence" value="ECO:0007669"/>
    <property type="project" value="UniProtKB-SubCell"/>
</dbReference>
<dbReference type="GO" id="GO:0001708">
    <property type="term" value="P:cell fate specification"/>
    <property type="evidence" value="ECO:0007669"/>
    <property type="project" value="TreeGrafter"/>
</dbReference>
<organism evidence="10">
    <name type="scientific">Zeugodacus cucurbitae</name>
    <name type="common">Melon fruit fly</name>
    <name type="synonym">Bactrocera cucurbitae</name>
    <dbReference type="NCBI Taxonomy" id="28588"/>
    <lineage>
        <taxon>Eukaryota</taxon>
        <taxon>Metazoa</taxon>
        <taxon>Ecdysozoa</taxon>
        <taxon>Arthropoda</taxon>
        <taxon>Hexapoda</taxon>
        <taxon>Insecta</taxon>
        <taxon>Pterygota</taxon>
        <taxon>Neoptera</taxon>
        <taxon>Endopterygota</taxon>
        <taxon>Diptera</taxon>
        <taxon>Brachycera</taxon>
        <taxon>Muscomorpha</taxon>
        <taxon>Tephritoidea</taxon>
        <taxon>Tephritidae</taxon>
        <taxon>Zeugodacus</taxon>
        <taxon>Zeugodacus</taxon>
    </lineage>
</organism>
<dbReference type="CDD" id="cd20681">
    <property type="entry name" value="T-box_Drosocross-like"/>
    <property type="match status" value="1"/>
</dbReference>
<dbReference type="InterPro" id="IPR008967">
    <property type="entry name" value="p53-like_TF_DNA-bd_sf"/>
</dbReference>
<evidence type="ECO:0000259" key="9">
    <source>
        <dbReference type="PROSITE" id="PS50252"/>
    </source>
</evidence>
<gene>
    <name evidence="10" type="primary">tbx2-a</name>
    <name evidence="10" type="ORF">g.7636</name>
</gene>
<dbReference type="SUPFAM" id="SSF49417">
    <property type="entry name" value="p53-like transcription factors"/>
    <property type="match status" value="1"/>
</dbReference>
<dbReference type="InterPro" id="IPR036960">
    <property type="entry name" value="T-box_sf"/>
</dbReference>
<keyword evidence="2" id="KW-0217">Developmental protein</keyword>
<dbReference type="GO" id="GO:0000785">
    <property type="term" value="C:chromatin"/>
    <property type="evidence" value="ECO:0007669"/>
    <property type="project" value="TreeGrafter"/>
</dbReference>
<comment type="subcellular location">
    <subcellularLocation>
        <location evidence="1 7">Nucleus</location>
    </subcellularLocation>
</comment>
<name>A0A0A1WU48_ZEUCU</name>
<proteinExistence type="predicted"/>
<evidence type="ECO:0000256" key="2">
    <source>
        <dbReference type="ARBA" id="ARBA00022473"/>
    </source>
</evidence>
<dbReference type="PRINTS" id="PR00937">
    <property type="entry name" value="TBOX"/>
</dbReference>
<dbReference type="EMBL" id="GBXI01012349">
    <property type="protein sequence ID" value="JAD01943.1"/>
    <property type="molecule type" value="Transcribed_RNA"/>
</dbReference>
<evidence type="ECO:0000256" key="5">
    <source>
        <dbReference type="ARBA" id="ARBA00023163"/>
    </source>
</evidence>
<evidence type="ECO:0000256" key="3">
    <source>
        <dbReference type="ARBA" id="ARBA00023015"/>
    </source>
</evidence>
<dbReference type="FunFam" id="2.60.40.820:FF:000010">
    <property type="entry name" value="T-box transcription factor TBX6"/>
    <property type="match status" value="1"/>
</dbReference>
<dbReference type="GO" id="GO:0045893">
    <property type="term" value="P:positive regulation of DNA-templated transcription"/>
    <property type="evidence" value="ECO:0007669"/>
    <property type="project" value="InterPro"/>
</dbReference>
<dbReference type="AlphaFoldDB" id="A0A0A1WU48"/>
<keyword evidence="5" id="KW-0804">Transcription</keyword>
<evidence type="ECO:0000313" key="10">
    <source>
        <dbReference type="EMBL" id="JAD01943.1"/>
    </source>
</evidence>
<feature type="region of interest" description="Disordered" evidence="8">
    <location>
        <begin position="232"/>
        <end position="264"/>
    </location>
</feature>
<keyword evidence="6 7" id="KW-0539">Nucleus</keyword>
<evidence type="ECO:0000256" key="7">
    <source>
        <dbReference type="PROSITE-ProRule" id="PRU00201"/>
    </source>
</evidence>
<dbReference type="GO" id="GO:0000981">
    <property type="term" value="F:DNA-binding transcription factor activity, RNA polymerase II-specific"/>
    <property type="evidence" value="ECO:0007669"/>
    <property type="project" value="TreeGrafter"/>
</dbReference>
<dbReference type="InterPro" id="IPR046360">
    <property type="entry name" value="T-box_DNA-bd"/>
</dbReference>
<dbReference type="PANTHER" id="PTHR11267">
    <property type="entry name" value="T-BOX PROTEIN-RELATED"/>
    <property type="match status" value="1"/>
</dbReference>
<dbReference type="Pfam" id="PF00907">
    <property type="entry name" value="T-box"/>
    <property type="match status" value="1"/>
</dbReference>
<keyword evidence="4 7" id="KW-0238">DNA-binding</keyword>
<comment type="caution">
    <text evidence="7">Lacks conserved residue(s) required for the propagation of feature annotation.</text>
</comment>
<feature type="domain" description="T-box" evidence="9">
    <location>
        <begin position="60"/>
        <end position="238"/>
    </location>
</feature>
<dbReference type="GeneID" id="105213003"/>
<dbReference type="PANTHER" id="PTHR11267:SF204">
    <property type="entry name" value="SPADETAIL"/>
    <property type="match status" value="1"/>
</dbReference>
<evidence type="ECO:0000256" key="1">
    <source>
        <dbReference type="ARBA" id="ARBA00004123"/>
    </source>
</evidence>
<reference evidence="10" key="1">
    <citation type="submission" date="2014-11" db="EMBL/GenBank/DDBJ databases">
        <authorList>
            <person name="Geib S."/>
        </authorList>
    </citation>
    <scope>NUCLEOTIDE SEQUENCE</scope>
</reference>
<sequence length="541" mass="60009">MMTMNELVDLRMQQQIAHEIYRQQIMQRIPDPFPPMLPIPIPRHVVMPPRISLPDAEVKLQNDQLWKQFHQIGTEMIITKSGRRMFPSMRLSLSGLEDESNYCVLLEMVPIGDCRYKFSGSQWMPAGGAEPQSPQRMYLHPDSPASGAHWQAQPILFNKVKLTNNTLDSNGHIVLASMHKYQPRIHVIRTADLTQIPWAPQQAFIFPETEFVAVTAYQNDRITKLKIDNNPFAKGFRETGQSRSKRKMSSSPSDEDSEQQQTGRQYGIRALLSQPQTHSHSQRNVVSPTIPALALTSESGSSICSDKTGNPNNGENDFVDVDIVADADIDDGGPQIKRLRSNNSAGSIASTPLEKTFVNAHVTSEHEPFSAVTEETSAQQALLTQLPDKTVVPAFANGGQSSFIFHHLQQNMQTMLRPSLVDLACTYFGRSQPIYLQHMHPPHSTIGDQTLSISMPPTAESCSHLEYVDSLIPSSANEILCRSLVPDEENVLAGTVDNDEGKNNATLISNSTQILQLESLMSHSPPKRKGFSISAILGGNS</sequence>
<dbReference type="PROSITE" id="PS01283">
    <property type="entry name" value="TBOX_1"/>
    <property type="match status" value="1"/>
</dbReference>
<dbReference type="SMART" id="SM00425">
    <property type="entry name" value="TBOX"/>
    <property type="match status" value="1"/>
</dbReference>
<dbReference type="Gene3D" id="2.60.40.820">
    <property type="entry name" value="Transcription factor, T-box"/>
    <property type="match status" value="1"/>
</dbReference>
<dbReference type="InterPro" id="IPR001699">
    <property type="entry name" value="TF_T-box"/>
</dbReference>
<reference evidence="10" key="2">
    <citation type="journal article" date="2015" name="Gigascience">
        <title>Reconstructing a comprehensive transcriptome assembly of a white-pupal translocated strain of the pest fruit fly Bactrocera cucurbitae.</title>
        <authorList>
            <person name="Sim S.B."/>
            <person name="Calla B."/>
            <person name="Hall B."/>
            <person name="DeRego T."/>
            <person name="Geib S.M."/>
        </authorList>
    </citation>
    <scope>NUCLEOTIDE SEQUENCE</scope>
</reference>
<dbReference type="InterPro" id="IPR018186">
    <property type="entry name" value="TF_T-box_CS"/>
</dbReference>
<dbReference type="GO" id="GO:0000978">
    <property type="term" value="F:RNA polymerase II cis-regulatory region sequence-specific DNA binding"/>
    <property type="evidence" value="ECO:0007669"/>
    <property type="project" value="InterPro"/>
</dbReference>
<dbReference type="PROSITE" id="PS50252">
    <property type="entry name" value="TBOX_3"/>
    <property type="match status" value="1"/>
</dbReference>
<evidence type="ECO:0000256" key="6">
    <source>
        <dbReference type="ARBA" id="ARBA00023242"/>
    </source>
</evidence>
<dbReference type="PRINTS" id="PR00938">
    <property type="entry name" value="BRACHYURY"/>
</dbReference>
<protein>
    <submittedName>
        <fullName evidence="10">T-box transcription factor TBX2-A</fullName>
    </submittedName>
</protein>
<dbReference type="InterPro" id="IPR002070">
    <property type="entry name" value="TF_Brachyury"/>
</dbReference>